<sequence length="38" mass="4073">NLRSFSVGVGGSWAFPSDMRRPVMPPPATPPTSTTTIR</sequence>
<protein>
    <submittedName>
        <fullName evidence="2">Uncharacterized protein</fullName>
    </submittedName>
</protein>
<feature type="non-terminal residue" evidence="2">
    <location>
        <position position="1"/>
    </location>
</feature>
<organism evidence="2">
    <name type="scientific">uncultured Gemmatimonadota bacterium</name>
    <dbReference type="NCBI Taxonomy" id="203437"/>
    <lineage>
        <taxon>Bacteria</taxon>
        <taxon>Pseudomonadati</taxon>
        <taxon>Gemmatimonadota</taxon>
        <taxon>environmental samples</taxon>
    </lineage>
</organism>
<feature type="region of interest" description="Disordered" evidence="1">
    <location>
        <begin position="1"/>
        <end position="38"/>
    </location>
</feature>
<reference evidence="2" key="1">
    <citation type="submission" date="2020-02" db="EMBL/GenBank/DDBJ databases">
        <authorList>
            <person name="Meier V. D."/>
        </authorList>
    </citation>
    <scope>NUCLEOTIDE SEQUENCE</scope>
    <source>
        <strain evidence="2">AVDCRST_MAG89</strain>
    </source>
</reference>
<evidence type="ECO:0000256" key="1">
    <source>
        <dbReference type="SAM" id="MobiDB-lite"/>
    </source>
</evidence>
<evidence type="ECO:0000313" key="2">
    <source>
        <dbReference type="EMBL" id="CAA9379849.1"/>
    </source>
</evidence>
<dbReference type="EMBL" id="CADCTV010001110">
    <property type="protein sequence ID" value="CAA9379849.1"/>
    <property type="molecule type" value="Genomic_DNA"/>
</dbReference>
<accession>A0A6J4N9P6</accession>
<dbReference type="AlphaFoldDB" id="A0A6J4N9P6"/>
<gene>
    <name evidence="2" type="ORF">AVDCRST_MAG89-5290</name>
</gene>
<proteinExistence type="predicted"/>
<name>A0A6J4N9P6_9BACT</name>